<evidence type="ECO:0000256" key="1">
    <source>
        <dbReference type="SAM" id="MobiDB-lite"/>
    </source>
</evidence>
<keyword evidence="3" id="KW-1185">Reference proteome</keyword>
<protein>
    <recommendedName>
        <fullName evidence="4">EF-hand domain-containing protein</fullName>
    </recommendedName>
</protein>
<feature type="compositionally biased region" description="Polar residues" evidence="1">
    <location>
        <begin position="33"/>
        <end position="56"/>
    </location>
</feature>
<dbReference type="Proteomes" id="UP001206572">
    <property type="component" value="Unassembled WGS sequence"/>
</dbReference>
<comment type="caution">
    <text evidence="2">The sequence shown here is derived from an EMBL/GenBank/DDBJ whole genome shotgun (WGS) entry which is preliminary data.</text>
</comment>
<accession>A0ABT2AJD1</accession>
<feature type="region of interest" description="Disordered" evidence="1">
    <location>
        <begin position="72"/>
        <end position="99"/>
    </location>
</feature>
<dbReference type="EMBL" id="JANUHA010000004">
    <property type="protein sequence ID" value="MCS0596347.1"/>
    <property type="molecule type" value="Genomic_DNA"/>
</dbReference>
<gene>
    <name evidence="2" type="ORF">NX780_08285</name>
</gene>
<evidence type="ECO:0000313" key="2">
    <source>
        <dbReference type="EMBL" id="MCS0596347.1"/>
    </source>
</evidence>
<evidence type="ECO:0008006" key="4">
    <source>
        <dbReference type="Google" id="ProtNLM"/>
    </source>
</evidence>
<feature type="region of interest" description="Disordered" evidence="1">
    <location>
        <begin position="1"/>
        <end position="57"/>
    </location>
</feature>
<evidence type="ECO:0000313" key="3">
    <source>
        <dbReference type="Proteomes" id="UP001206572"/>
    </source>
</evidence>
<name>A0ABT2AJD1_9BURK</name>
<dbReference type="RefSeq" id="WP_258827391.1">
    <property type="nucleotide sequence ID" value="NZ_JANUHA010000004.1"/>
</dbReference>
<reference evidence="2 3" key="1">
    <citation type="submission" date="2022-08" db="EMBL/GenBank/DDBJ databases">
        <title>Reclassification of Massilia species as members of the genera Telluria, Duganella, Pseudoduganella, Mokoshia gen. nov. and Zemynaea gen. nov. using orthogonal and non-orthogonal genome-based approaches.</title>
        <authorList>
            <person name="Bowman J.P."/>
        </authorList>
    </citation>
    <scope>NUCLEOTIDE SEQUENCE [LARGE SCALE GENOMIC DNA]</scope>
    <source>
        <strain evidence="2 3">JCM 31661</strain>
    </source>
</reference>
<organism evidence="2 3">
    <name type="scientific">Massilia agri</name>
    <dbReference type="NCBI Taxonomy" id="1886785"/>
    <lineage>
        <taxon>Bacteria</taxon>
        <taxon>Pseudomonadati</taxon>
        <taxon>Pseudomonadota</taxon>
        <taxon>Betaproteobacteria</taxon>
        <taxon>Burkholderiales</taxon>
        <taxon>Oxalobacteraceae</taxon>
        <taxon>Telluria group</taxon>
        <taxon>Massilia</taxon>
    </lineage>
</organism>
<sequence length="139" mass="14123">MVTSITGTAQAQAAQAPVKKTQAEEVAVASPAAQETGSDSVNTDSVETQSALSSATARVGDELGAQANAARVARASTSSGTESADYIAEADTNSDKKISDQERIAYEKKLEQQAQDKSGAVQKAYGLVDDSAPAVSATA</sequence>
<proteinExistence type="predicted"/>